<organism evidence="2 3">
    <name type="scientific">Pleuronectes platessa</name>
    <name type="common">European plaice</name>
    <dbReference type="NCBI Taxonomy" id="8262"/>
    <lineage>
        <taxon>Eukaryota</taxon>
        <taxon>Metazoa</taxon>
        <taxon>Chordata</taxon>
        <taxon>Craniata</taxon>
        <taxon>Vertebrata</taxon>
        <taxon>Euteleostomi</taxon>
        <taxon>Actinopterygii</taxon>
        <taxon>Neopterygii</taxon>
        <taxon>Teleostei</taxon>
        <taxon>Neoteleostei</taxon>
        <taxon>Acanthomorphata</taxon>
        <taxon>Carangaria</taxon>
        <taxon>Pleuronectiformes</taxon>
        <taxon>Pleuronectoidei</taxon>
        <taxon>Pleuronectidae</taxon>
        <taxon>Pleuronectes</taxon>
    </lineage>
</organism>
<protein>
    <submittedName>
        <fullName evidence="2">Uncharacterized protein</fullName>
    </submittedName>
</protein>
<sequence>MSHSTQKKTHRELGLEGHCVNTPSSLWSCSFLSHSLSPGYSLKAAAARTNVDESKHKEVRGLRTFILTAPLDLISCCEDKSASNGNTTRIDVIVGLHGIDGGGDLAEEETRVNYEPQHPPQLEAAGVSWGASRGGALTSRGAG</sequence>
<dbReference type="EMBL" id="CADEAL010004351">
    <property type="protein sequence ID" value="CAB1457634.1"/>
    <property type="molecule type" value="Genomic_DNA"/>
</dbReference>
<evidence type="ECO:0000256" key="1">
    <source>
        <dbReference type="SAM" id="MobiDB-lite"/>
    </source>
</evidence>
<proteinExistence type="predicted"/>
<accession>A0A9N7ZDA8</accession>
<dbReference type="Proteomes" id="UP001153269">
    <property type="component" value="Unassembled WGS sequence"/>
</dbReference>
<keyword evidence="3" id="KW-1185">Reference proteome</keyword>
<comment type="caution">
    <text evidence="2">The sequence shown here is derived from an EMBL/GenBank/DDBJ whole genome shotgun (WGS) entry which is preliminary data.</text>
</comment>
<reference evidence="2" key="1">
    <citation type="submission" date="2020-03" db="EMBL/GenBank/DDBJ databases">
        <authorList>
            <person name="Weist P."/>
        </authorList>
    </citation>
    <scope>NUCLEOTIDE SEQUENCE</scope>
</reference>
<dbReference type="AlphaFoldDB" id="A0A9N7ZDA8"/>
<gene>
    <name evidence="2" type="ORF">PLEPLA_LOCUS45458</name>
</gene>
<evidence type="ECO:0000313" key="2">
    <source>
        <dbReference type="EMBL" id="CAB1457634.1"/>
    </source>
</evidence>
<evidence type="ECO:0000313" key="3">
    <source>
        <dbReference type="Proteomes" id="UP001153269"/>
    </source>
</evidence>
<feature type="region of interest" description="Disordered" evidence="1">
    <location>
        <begin position="120"/>
        <end position="143"/>
    </location>
</feature>
<name>A0A9N7ZDA8_PLEPL</name>